<dbReference type="GO" id="GO:0005516">
    <property type="term" value="F:calmodulin binding"/>
    <property type="evidence" value="ECO:0007669"/>
    <property type="project" value="TreeGrafter"/>
</dbReference>
<accession>A0A8J9U9R6</accession>
<dbReference type="Proteomes" id="UP000838878">
    <property type="component" value="Chromosome 11"/>
</dbReference>
<dbReference type="GO" id="GO:0005879">
    <property type="term" value="C:axonemal microtubule"/>
    <property type="evidence" value="ECO:0007669"/>
    <property type="project" value="TreeGrafter"/>
</dbReference>
<dbReference type="InterPro" id="IPR027012">
    <property type="entry name" value="Enkurin_dom"/>
</dbReference>
<keyword evidence="8" id="KW-1185">Reference proteome</keyword>
<name>A0A8J9U9R6_9NEOP</name>
<dbReference type="PANTHER" id="PTHR21490">
    <property type="entry name" value="ENKURIN-RELATED"/>
    <property type="match status" value="1"/>
</dbReference>
<dbReference type="EMBL" id="OV170231">
    <property type="protein sequence ID" value="CAH0716287.1"/>
    <property type="molecule type" value="Genomic_DNA"/>
</dbReference>
<comment type="subcellular location">
    <subcellularLocation>
        <location evidence="1">Cell projection</location>
        <location evidence="1">Cilium</location>
    </subcellularLocation>
    <subcellularLocation>
        <location evidence="2">Cytoplasm</location>
        <location evidence="2">Cytoskeleton</location>
    </subcellularLocation>
</comment>
<dbReference type="PROSITE" id="PS51665">
    <property type="entry name" value="ENKURIN"/>
    <property type="match status" value="1"/>
</dbReference>
<evidence type="ECO:0000256" key="1">
    <source>
        <dbReference type="ARBA" id="ARBA00004138"/>
    </source>
</evidence>
<proteinExistence type="predicted"/>
<keyword evidence="4" id="KW-0206">Cytoskeleton</keyword>
<dbReference type="Pfam" id="PF13864">
    <property type="entry name" value="Enkurin"/>
    <property type="match status" value="1"/>
</dbReference>
<dbReference type="OrthoDB" id="2123594at2759"/>
<dbReference type="InterPro" id="IPR052102">
    <property type="entry name" value="Enkurin_domain-protein"/>
</dbReference>
<evidence type="ECO:0000313" key="7">
    <source>
        <dbReference type="EMBL" id="CAH0716287.1"/>
    </source>
</evidence>
<keyword evidence="3" id="KW-0963">Cytoplasm</keyword>
<sequence length="254" mass="29665">MSIVKIINHDEVIYTILDKPPPEPPKTPRYISELEEQLKEMKIPKLRRTFGYAETPLKPPDKFLKRGEGVTPPIKKSDHKCFVSGKLPPVPKHAPLNKKPEKPKTNFKVLNIRKAIKTKPKPIEPRLVDTRDGHIKKIKGSGEVPEYCLRKDFGQMPAYLVNRNRKIQKELDKIHYAEEHKESLCKLISEEERQALLNDLKHNWQLLQKAFLQLPMLTDTIPKILKKTKMEQELRQLEKDIALVESNPFIYIYE</sequence>
<gene>
    <name evidence="7" type="ORF">BINO364_LOCUS3080</name>
</gene>
<evidence type="ECO:0000256" key="5">
    <source>
        <dbReference type="ARBA" id="ARBA00023273"/>
    </source>
</evidence>
<reference evidence="7" key="1">
    <citation type="submission" date="2021-12" db="EMBL/GenBank/DDBJ databases">
        <authorList>
            <person name="Martin H S."/>
        </authorList>
    </citation>
    <scope>NUCLEOTIDE SEQUENCE</scope>
</reference>
<dbReference type="PANTHER" id="PTHR21490:SF0">
    <property type="entry name" value="ENKURIN"/>
    <property type="match status" value="1"/>
</dbReference>
<feature type="non-terminal residue" evidence="7">
    <location>
        <position position="254"/>
    </location>
</feature>
<evidence type="ECO:0000256" key="4">
    <source>
        <dbReference type="ARBA" id="ARBA00023212"/>
    </source>
</evidence>
<evidence type="ECO:0000256" key="3">
    <source>
        <dbReference type="ARBA" id="ARBA00022490"/>
    </source>
</evidence>
<feature type="domain" description="Enkurin" evidence="6">
    <location>
        <begin position="162"/>
        <end position="252"/>
    </location>
</feature>
<protein>
    <recommendedName>
        <fullName evidence="6">Enkurin domain-containing protein</fullName>
    </recommendedName>
</protein>
<evidence type="ECO:0000313" key="8">
    <source>
        <dbReference type="Proteomes" id="UP000838878"/>
    </source>
</evidence>
<dbReference type="AlphaFoldDB" id="A0A8J9U9R6"/>
<keyword evidence="5" id="KW-0966">Cell projection</keyword>
<evidence type="ECO:0000259" key="6">
    <source>
        <dbReference type="PROSITE" id="PS51665"/>
    </source>
</evidence>
<organism evidence="7 8">
    <name type="scientific">Brenthis ino</name>
    <name type="common">lesser marbled fritillary</name>
    <dbReference type="NCBI Taxonomy" id="405034"/>
    <lineage>
        <taxon>Eukaryota</taxon>
        <taxon>Metazoa</taxon>
        <taxon>Ecdysozoa</taxon>
        <taxon>Arthropoda</taxon>
        <taxon>Hexapoda</taxon>
        <taxon>Insecta</taxon>
        <taxon>Pterygota</taxon>
        <taxon>Neoptera</taxon>
        <taxon>Endopterygota</taxon>
        <taxon>Lepidoptera</taxon>
        <taxon>Glossata</taxon>
        <taxon>Ditrysia</taxon>
        <taxon>Papilionoidea</taxon>
        <taxon>Nymphalidae</taxon>
        <taxon>Heliconiinae</taxon>
        <taxon>Argynnini</taxon>
        <taxon>Brenthis</taxon>
    </lineage>
</organism>
<dbReference type="GO" id="GO:0001669">
    <property type="term" value="C:acrosomal vesicle"/>
    <property type="evidence" value="ECO:0007669"/>
    <property type="project" value="TreeGrafter"/>
</dbReference>
<evidence type="ECO:0000256" key="2">
    <source>
        <dbReference type="ARBA" id="ARBA00004245"/>
    </source>
</evidence>